<sequence>MMNTFFVDLHIHIGRDWNGKPVKITGSKSLTLSNIFKEAANRKGLDMVGVIDAQAPAVQEEMMDLIDRGQAVELKEGGIRYKDTVLLLGSEIEVYDAACSGPIHVLCYFPTMNRMRAFTAWLSQKMKNINLSSQRFYGTARELQQYVKEHDGIFIPAHVFTPFKSLYGKGVKETLREVLDPDKIDAIELGLSADTDMADLIGELEPYTYVTNSDAHSLGKLAREYQRMALKALNFEELRLALHNQQGRKVLTNYGMSPAMGKYHQTVCAKCLSPAEISATQCEECGSRKIVKGVKDRVEELKSSSQKKERPPYIYQVPLSSLPGVGMRTYEKLIDAFGTEMAVIHEVSQEELTTVIPEQVAERIIAMRKGTLTIQAGGGGRYGRIQ</sequence>
<gene>
    <name evidence="1" type="ORF">SAMN05421677_11960</name>
</gene>
<dbReference type="Gene3D" id="1.10.150.20">
    <property type="entry name" value="5' to 3' exonuclease, C-terminal subdomain"/>
    <property type="match status" value="1"/>
</dbReference>
<dbReference type="PANTHER" id="PTHR40084:SF1">
    <property type="entry name" value="PHOSPHOTRANSFERASE"/>
    <property type="match status" value="1"/>
</dbReference>
<dbReference type="CDD" id="cd19067">
    <property type="entry name" value="PfuEndoQ-like"/>
    <property type="match status" value="1"/>
</dbReference>
<keyword evidence="2" id="KW-1185">Reference proteome</keyword>
<accession>A0A1H0SX68</accession>
<evidence type="ECO:0000313" key="1">
    <source>
        <dbReference type="EMBL" id="SDP46254.1"/>
    </source>
</evidence>
<organism evidence="1 2">
    <name type="scientific">Halobacillus aidingensis</name>
    <dbReference type="NCBI Taxonomy" id="240303"/>
    <lineage>
        <taxon>Bacteria</taxon>
        <taxon>Bacillati</taxon>
        <taxon>Bacillota</taxon>
        <taxon>Bacilli</taxon>
        <taxon>Bacillales</taxon>
        <taxon>Bacillaceae</taxon>
        <taxon>Halobacillus</taxon>
    </lineage>
</organism>
<dbReference type="STRING" id="240303.SAMN05421677_11960"/>
<dbReference type="InterPro" id="IPR016195">
    <property type="entry name" value="Pol/histidinol_Pase-like"/>
</dbReference>
<dbReference type="Gene3D" id="3.20.20.140">
    <property type="entry name" value="Metal-dependent hydrolases"/>
    <property type="match status" value="1"/>
</dbReference>
<dbReference type="InterPro" id="IPR010994">
    <property type="entry name" value="RuvA_2-like"/>
</dbReference>
<dbReference type="SUPFAM" id="SSF47781">
    <property type="entry name" value="RuvA domain 2-like"/>
    <property type="match status" value="1"/>
</dbReference>
<proteinExistence type="predicted"/>
<protein>
    <submittedName>
        <fullName evidence="1">TIGR00375 family protein</fullName>
    </submittedName>
</protein>
<dbReference type="AlphaFoldDB" id="A0A1H0SX68"/>
<dbReference type="EMBL" id="FNIZ01000019">
    <property type="protein sequence ID" value="SDP46254.1"/>
    <property type="molecule type" value="Genomic_DNA"/>
</dbReference>
<dbReference type="PANTHER" id="PTHR40084">
    <property type="entry name" value="PHOSPHOHYDROLASE, PHP FAMILY"/>
    <property type="match status" value="1"/>
</dbReference>
<dbReference type="Proteomes" id="UP000198860">
    <property type="component" value="Unassembled WGS sequence"/>
</dbReference>
<evidence type="ECO:0000313" key="2">
    <source>
        <dbReference type="Proteomes" id="UP000198860"/>
    </source>
</evidence>
<name>A0A1H0SX68_HALAD</name>
<dbReference type="SUPFAM" id="SSF89550">
    <property type="entry name" value="PHP domain-like"/>
    <property type="match status" value="1"/>
</dbReference>
<reference evidence="2" key="1">
    <citation type="submission" date="2016-10" db="EMBL/GenBank/DDBJ databases">
        <authorList>
            <person name="Varghese N."/>
            <person name="Submissions S."/>
        </authorList>
    </citation>
    <scope>NUCLEOTIDE SEQUENCE [LARGE SCALE GENOMIC DNA]</scope>
    <source>
        <strain evidence="2">CGMCC 1.3703</strain>
    </source>
</reference>